<protein>
    <recommendedName>
        <fullName evidence="1">UPF0246 protein ATTO_15550</fullName>
    </recommendedName>
</protein>
<dbReference type="AlphaFoldDB" id="A0AAU9CMC0"/>
<dbReference type="PANTHER" id="PTHR30283:SF4">
    <property type="entry name" value="PEROXIDE STRESS RESISTANCE PROTEIN YAAA"/>
    <property type="match status" value="1"/>
</dbReference>
<reference evidence="2" key="1">
    <citation type="submission" date="2021-11" db="EMBL/GenBank/DDBJ databases">
        <title>Complete genome sequence of Atopobiaceae bacterium TOC12.</title>
        <authorList>
            <person name="Morinaga K."/>
            <person name="Kusada H."/>
            <person name="Tamaki H."/>
        </authorList>
    </citation>
    <scope>NUCLEOTIDE SEQUENCE</scope>
    <source>
        <strain evidence="2">TOC12</strain>
    </source>
</reference>
<gene>
    <name evidence="2" type="ORF">ATTO_15550</name>
</gene>
<name>A0AAU9CMC0_9ACTN</name>
<dbReference type="InterPro" id="IPR005583">
    <property type="entry name" value="YaaA"/>
</dbReference>
<evidence type="ECO:0000313" key="3">
    <source>
        <dbReference type="Proteomes" id="UP001431186"/>
    </source>
</evidence>
<dbReference type="EMBL" id="AP025285">
    <property type="protein sequence ID" value="BDC91683.1"/>
    <property type="molecule type" value="Genomic_DNA"/>
</dbReference>
<dbReference type="GO" id="GO:0033194">
    <property type="term" value="P:response to hydroperoxide"/>
    <property type="evidence" value="ECO:0007669"/>
    <property type="project" value="TreeGrafter"/>
</dbReference>
<evidence type="ECO:0000313" key="2">
    <source>
        <dbReference type="EMBL" id="BDC91683.1"/>
    </source>
</evidence>
<dbReference type="Pfam" id="PF03883">
    <property type="entry name" value="H2O2_YaaD"/>
    <property type="match status" value="1"/>
</dbReference>
<proteinExistence type="inferred from homology"/>
<organism evidence="2 3">
    <name type="scientific">Leptogranulimonas caecicola</name>
    <dbReference type="NCBI Taxonomy" id="2894156"/>
    <lineage>
        <taxon>Bacteria</taxon>
        <taxon>Bacillati</taxon>
        <taxon>Actinomycetota</taxon>
        <taxon>Coriobacteriia</taxon>
        <taxon>Coriobacteriales</taxon>
        <taxon>Kribbibacteriaceae</taxon>
        <taxon>Leptogranulimonas</taxon>
    </lineage>
</organism>
<sequence length="269" mass="29532">MLRLVISPAKKMVAEDSLPSVTTPRFASDAQALTSLLRSLPAEKLQRLWRTSDALTARCLATLEAWEPAGPASPPALLAYQGIQYTRMAPAVMTQRQLDYLQDHLRILSGLYGLLRPFDGVCPYRLEMGAKFSEPLCVVGQGAPVCNLYQYWGDRLAWALVQEGTDVLVNVASEEYAKAACSGSGTSELLADAGVQVVTCLFGTEKGGRWLQRATAAKETRGTFVRWCAEHEVCEVGELSGFEEAGYRLDEERSQAGSHRLVFSRLPQE</sequence>
<evidence type="ECO:0000256" key="1">
    <source>
        <dbReference type="HAMAP-Rule" id="MF_00652"/>
    </source>
</evidence>
<dbReference type="PANTHER" id="PTHR30283">
    <property type="entry name" value="PEROXIDE STRESS RESPONSE PROTEIN YAAA"/>
    <property type="match status" value="1"/>
</dbReference>
<keyword evidence="3" id="KW-1185">Reference proteome</keyword>
<dbReference type="HAMAP" id="MF_00652">
    <property type="entry name" value="UPF0246"/>
    <property type="match status" value="1"/>
</dbReference>
<dbReference type="KEGG" id="lcal:ATTO_15550"/>
<dbReference type="Proteomes" id="UP001431186">
    <property type="component" value="Chromosome"/>
</dbReference>
<accession>A0AAU9CMC0</accession>
<comment type="similarity">
    <text evidence="1">Belongs to the UPF0246 family.</text>
</comment>
<dbReference type="RefSeq" id="WP_265591623.1">
    <property type="nucleotide sequence ID" value="NZ_AP025285.1"/>
</dbReference>
<dbReference type="GO" id="GO:0005829">
    <property type="term" value="C:cytosol"/>
    <property type="evidence" value="ECO:0007669"/>
    <property type="project" value="TreeGrafter"/>
</dbReference>